<dbReference type="AlphaFoldDB" id="A0ABD1QZH5"/>
<evidence type="ECO:0000313" key="2">
    <source>
        <dbReference type="EMBL" id="KAL2481609.1"/>
    </source>
</evidence>
<proteinExistence type="predicted"/>
<dbReference type="PANTHER" id="PTHR33356">
    <property type="entry name" value="TIP41-LIKE PROTEIN"/>
    <property type="match status" value="1"/>
</dbReference>
<dbReference type="EMBL" id="JBFOLK010000010">
    <property type="protein sequence ID" value="KAL2481609.1"/>
    <property type="molecule type" value="Genomic_DNA"/>
</dbReference>
<evidence type="ECO:0000256" key="1">
    <source>
        <dbReference type="SAM" id="MobiDB-lite"/>
    </source>
</evidence>
<dbReference type="PANTHER" id="PTHR33356:SF5">
    <property type="entry name" value="TIP41-LIKE PROTEIN"/>
    <property type="match status" value="1"/>
</dbReference>
<sequence>MRMMEETLRFYSSNNRGGVDRLFIPPRKLCAASVPPKNPNRSSGFFTNNTHRSFEHLQATQLQQLKEQQMMKQPQQGSRFCGQMKSGYQQMVLNSGGPNGLAMDAWSTVQHPQKQQQPGSGMRALFLGDPATKNERSGTGVFLPRRFGTPTETRKKSDVFDGLPFLIFSATECIMSLWQMQGVLQFLLPDRVVQALNLNLESMDSQPQPQPPNRSNGNFIPDYAAAVKYRNNVVMAHQRKNQRQAAMTNQDLRLPQEWTY</sequence>
<reference evidence="3" key="1">
    <citation type="submission" date="2024-07" db="EMBL/GenBank/DDBJ databases">
        <title>Two chromosome-level genome assemblies of Korean endemic species Abeliophyllum distichum and Forsythia ovata (Oleaceae).</title>
        <authorList>
            <person name="Jang H."/>
        </authorList>
    </citation>
    <scope>NUCLEOTIDE SEQUENCE [LARGE SCALE GENOMIC DNA]</scope>
</reference>
<name>A0ABD1QZH5_9LAMI</name>
<accession>A0ABD1QZH5</accession>
<comment type="caution">
    <text evidence="2">The sequence shown here is derived from an EMBL/GenBank/DDBJ whole genome shotgun (WGS) entry which is preliminary data.</text>
</comment>
<organism evidence="2 3">
    <name type="scientific">Abeliophyllum distichum</name>
    <dbReference type="NCBI Taxonomy" id="126358"/>
    <lineage>
        <taxon>Eukaryota</taxon>
        <taxon>Viridiplantae</taxon>
        <taxon>Streptophyta</taxon>
        <taxon>Embryophyta</taxon>
        <taxon>Tracheophyta</taxon>
        <taxon>Spermatophyta</taxon>
        <taxon>Magnoliopsida</taxon>
        <taxon>eudicotyledons</taxon>
        <taxon>Gunneridae</taxon>
        <taxon>Pentapetalae</taxon>
        <taxon>asterids</taxon>
        <taxon>lamiids</taxon>
        <taxon>Lamiales</taxon>
        <taxon>Oleaceae</taxon>
        <taxon>Forsythieae</taxon>
        <taxon>Abeliophyllum</taxon>
    </lineage>
</organism>
<protein>
    <submittedName>
        <fullName evidence="2">Uncharacterized protein</fullName>
    </submittedName>
</protein>
<gene>
    <name evidence="2" type="ORF">Adt_34575</name>
</gene>
<evidence type="ECO:0000313" key="3">
    <source>
        <dbReference type="Proteomes" id="UP001604336"/>
    </source>
</evidence>
<feature type="region of interest" description="Disordered" evidence="1">
    <location>
        <begin position="135"/>
        <end position="154"/>
    </location>
</feature>
<keyword evidence="3" id="KW-1185">Reference proteome</keyword>
<dbReference type="Proteomes" id="UP001604336">
    <property type="component" value="Unassembled WGS sequence"/>
</dbReference>